<sequence>MWHDQFPDLLFQFLLQYFPDQPRSNVEMYRAVSVLSVQEKRGMFNYISKYLGDVRPVDVKDYYHNTWIKQFSEDIRPYRAEIAELVRVKHVQEGLDIKKTIQAFLDRHPGKDFNHRALQQVFSLLKYRSKAPSSGFSANISDCVNFQLACGAYE</sequence>
<evidence type="ECO:0000313" key="4">
    <source>
        <dbReference type="EMBL" id="CAL6063740.1"/>
    </source>
</evidence>
<evidence type="ECO:0000313" key="1">
    <source>
        <dbReference type="EMBL" id="CAI9947250.1"/>
    </source>
</evidence>
<evidence type="ECO:0000313" key="2">
    <source>
        <dbReference type="EMBL" id="CAI9947253.1"/>
    </source>
</evidence>
<reference evidence="2" key="1">
    <citation type="submission" date="2023-06" db="EMBL/GenBank/DDBJ databases">
        <authorList>
            <person name="Kurt Z."/>
        </authorList>
    </citation>
    <scope>NUCLEOTIDE SEQUENCE</scope>
</reference>
<name>A0AA86Q0K0_9EUKA</name>
<organism evidence="2">
    <name type="scientific">Hexamita inflata</name>
    <dbReference type="NCBI Taxonomy" id="28002"/>
    <lineage>
        <taxon>Eukaryota</taxon>
        <taxon>Metamonada</taxon>
        <taxon>Diplomonadida</taxon>
        <taxon>Hexamitidae</taxon>
        <taxon>Hexamitinae</taxon>
        <taxon>Hexamita</taxon>
    </lineage>
</organism>
<evidence type="ECO:0000313" key="5">
    <source>
        <dbReference type="Proteomes" id="UP001642409"/>
    </source>
</evidence>
<gene>
    <name evidence="1" type="ORF">HINF_LOCUS34895</name>
    <name evidence="2" type="ORF">HINF_LOCUS34898</name>
    <name evidence="3" type="ORF">HINF_LOCUS51016</name>
    <name evidence="4" type="ORF">HINF_LOCUS51019</name>
</gene>
<proteinExistence type="predicted"/>
<dbReference type="Proteomes" id="UP001642409">
    <property type="component" value="Unassembled WGS sequence"/>
</dbReference>
<dbReference type="AlphaFoldDB" id="A0AA86Q0K0"/>
<reference evidence="3 5" key="2">
    <citation type="submission" date="2024-07" db="EMBL/GenBank/DDBJ databases">
        <authorList>
            <person name="Akdeniz Z."/>
        </authorList>
    </citation>
    <scope>NUCLEOTIDE SEQUENCE [LARGE SCALE GENOMIC DNA]</scope>
</reference>
<dbReference type="EMBL" id="CATOUU010000774">
    <property type="protein sequence ID" value="CAI9947250.1"/>
    <property type="molecule type" value="Genomic_DNA"/>
</dbReference>
<dbReference type="EMBL" id="CAXDID020000247">
    <property type="protein sequence ID" value="CAL6063740.1"/>
    <property type="molecule type" value="Genomic_DNA"/>
</dbReference>
<dbReference type="EMBL" id="CAXDID020000247">
    <property type="protein sequence ID" value="CAL6063734.1"/>
    <property type="molecule type" value="Genomic_DNA"/>
</dbReference>
<evidence type="ECO:0000313" key="3">
    <source>
        <dbReference type="EMBL" id="CAL6063734.1"/>
    </source>
</evidence>
<keyword evidence="5" id="KW-1185">Reference proteome</keyword>
<protein>
    <submittedName>
        <fullName evidence="2">Uncharacterized protein</fullName>
    </submittedName>
</protein>
<accession>A0AA86Q0K0</accession>
<comment type="caution">
    <text evidence="2">The sequence shown here is derived from an EMBL/GenBank/DDBJ whole genome shotgun (WGS) entry which is preliminary data.</text>
</comment>
<dbReference type="EMBL" id="CATOUU010000774">
    <property type="protein sequence ID" value="CAI9947253.1"/>
    <property type="molecule type" value="Genomic_DNA"/>
</dbReference>